<keyword evidence="3" id="KW-1185">Reference proteome</keyword>
<evidence type="ECO:0000256" key="1">
    <source>
        <dbReference type="SAM" id="Phobius"/>
    </source>
</evidence>
<organism evidence="2 3">
    <name type="scientific">Salinicoccus siamensis</name>
    <dbReference type="NCBI Taxonomy" id="381830"/>
    <lineage>
        <taxon>Bacteria</taxon>
        <taxon>Bacillati</taxon>
        <taxon>Bacillota</taxon>
        <taxon>Bacilli</taxon>
        <taxon>Bacillales</taxon>
        <taxon>Staphylococcaceae</taxon>
        <taxon>Salinicoccus</taxon>
    </lineage>
</organism>
<dbReference type="Proteomes" id="UP001589740">
    <property type="component" value="Unassembled WGS sequence"/>
</dbReference>
<accession>A0ABV5Z4L3</accession>
<keyword evidence="1" id="KW-1133">Transmembrane helix</keyword>
<evidence type="ECO:0000313" key="2">
    <source>
        <dbReference type="EMBL" id="MFB9861048.1"/>
    </source>
</evidence>
<keyword evidence="1" id="KW-0472">Membrane</keyword>
<sequence length="163" mass="18952">MEEIKENWSVWLPILISSLAFVVSLLSYLNSKRGRIISNQPMLEINRIFDESLNSAGYLTISIHNLNDKPIQIINVEVPKENFKFEVDHGQFSVQKANREYTTPKRNSMLVYLYVDKNQSLNKELILTYRDFENKKRKLKSEKLLIEDGKVTKGLSGSKFIII</sequence>
<protein>
    <submittedName>
        <fullName evidence="2">Uncharacterized protein</fullName>
    </submittedName>
</protein>
<gene>
    <name evidence="2" type="ORF">ACFFLE_08050</name>
</gene>
<reference evidence="2 3" key="1">
    <citation type="submission" date="2024-09" db="EMBL/GenBank/DDBJ databases">
        <authorList>
            <person name="Sun Q."/>
            <person name="Mori K."/>
        </authorList>
    </citation>
    <scope>NUCLEOTIDE SEQUENCE [LARGE SCALE GENOMIC DNA]</scope>
    <source>
        <strain evidence="2 3">JCM 12822</strain>
    </source>
</reference>
<keyword evidence="1" id="KW-0812">Transmembrane</keyword>
<feature type="transmembrane region" description="Helical" evidence="1">
    <location>
        <begin position="12"/>
        <end position="29"/>
    </location>
</feature>
<dbReference type="EMBL" id="JBHMAH010000028">
    <property type="protein sequence ID" value="MFB9861048.1"/>
    <property type="molecule type" value="Genomic_DNA"/>
</dbReference>
<evidence type="ECO:0000313" key="3">
    <source>
        <dbReference type="Proteomes" id="UP001589740"/>
    </source>
</evidence>
<dbReference type="RefSeq" id="WP_380570616.1">
    <property type="nucleotide sequence ID" value="NZ_JBHMAH010000028.1"/>
</dbReference>
<comment type="caution">
    <text evidence="2">The sequence shown here is derived from an EMBL/GenBank/DDBJ whole genome shotgun (WGS) entry which is preliminary data.</text>
</comment>
<name>A0ABV5Z4L3_9STAP</name>
<proteinExistence type="predicted"/>